<dbReference type="Pfam" id="PF12900">
    <property type="entry name" value="Pyridox_ox_2"/>
    <property type="match status" value="1"/>
</dbReference>
<name>A0ABN4EHZ4_9CORY</name>
<dbReference type="SUPFAM" id="SSF50475">
    <property type="entry name" value="FMN-binding split barrel"/>
    <property type="match status" value="1"/>
</dbReference>
<organism evidence="1 2">
    <name type="scientific">Corynebacterium ramonii</name>
    <dbReference type="NCBI Taxonomy" id="3026968"/>
    <lineage>
        <taxon>Bacteria</taxon>
        <taxon>Bacillati</taxon>
        <taxon>Actinomycetota</taxon>
        <taxon>Actinomycetes</taxon>
        <taxon>Mycobacteriales</taxon>
        <taxon>Corynebacteriaceae</taxon>
        <taxon>Corynebacterium</taxon>
    </lineage>
</organism>
<evidence type="ECO:0000313" key="1">
    <source>
        <dbReference type="EMBL" id="AIU33315.1"/>
    </source>
</evidence>
<dbReference type="Gene3D" id="2.30.110.10">
    <property type="entry name" value="Electron Transport, Fmn-binding Protein, Chain A"/>
    <property type="match status" value="1"/>
</dbReference>
<proteinExistence type="predicted"/>
<dbReference type="Proteomes" id="UP000029910">
    <property type="component" value="Chromosome"/>
</dbReference>
<protein>
    <submittedName>
        <fullName evidence="1">Pyridoxamine 5'-phosphate oxidase</fullName>
    </submittedName>
</protein>
<gene>
    <name evidence="1" type="ORF">CulFRC11_1756</name>
</gene>
<dbReference type="EMBL" id="CP009622">
    <property type="protein sequence ID" value="AIU33315.1"/>
    <property type="molecule type" value="Genomic_DNA"/>
</dbReference>
<dbReference type="InterPro" id="IPR024747">
    <property type="entry name" value="Pyridox_Oxase-rel"/>
</dbReference>
<sequence>MGGMDNNYEAIRVLGQDEIVEKLRGEPVGRIVVRRKDDMDIFPVNYVIDTSQGEPRIYLRTAEGTKLFTVNLNPQVLFEVDHFNEESGWSVVVRGTAHVVKDTAEIQHAETLNLRPWLPTLKYNFVCIPCMELSGRAFVFGEEPERY</sequence>
<dbReference type="InterPro" id="IPR012349">
    <property type="entry name" value="Split_barrel_FMN-bd"/>
</dbReference>
<evidence type="ECO:0000313" key="2">
    <source>
        <dbReference type="Proteomes" id="UP000029910"/>
    </source>
</evidence>
<reference evidence="1 2" key="1">
    <citation type="journal article" date="2015" name="Genome Announc.">
        <title>Genome Sequence of Corynebacterium ulcerans Strain FRC11.</title>
        <authorList>
            <person name="Benevides Lde J."/>
            <person name="Viana M.V."/>
            <person name="Mariano D.C."/>
            <person name="Rocha Fde S."/>
            <person name="Bagano P.C."/>
            <person name="Folador E.L."/>
            <person name="Pereira F.L."/>
            <person name="Dorella F.A."/>
            <person name="Leal C.A."/>
            <person name="Carvalho A.F."/>
            <person name="Soares Sde C."/>
            <person name="Carneiro A."/>
            <person name="Ramos R."/>
            <person name="Badell-Ocando E."/>
            <person name="Guiso N."/>
            <person name="Silva A."/>
            <person name="Figueiredo H."/>
            <person name="Azevedo V."/>
            <person name="Guimaraes L.C."/>
        </authorList>
    </citation>
    <scope>NUCLEOTIDE SEQUENCE [LARGE SCALE GENOMIC DNA]</scope>
    <source>
        <strain evidence="2">FRC0011</strain>
    </source>
</reference>
<keyword evidence="2" id="KW-1185">Reference proteome</keyword>
<accession>A0ABN4EHZ4</accession>